<evidence type="ECO:0000313" key="6">
    <source>
        <dbReference type="EMBL" id="RVT91795.1"/>
    </source>
</evidence>
<comment type="similarity">
    <text evidence="1">Belongs to the prokaryotic molybdopterin-containing oxidoreductase family.</text>
</comment>
<organism evidence="6 7">
    <name type="scientific">Rhodovarius crocodyli</name>
    <dbReference type="NCBI Taxonomy" id="1979269"/>
    <lineage>
        <taxon>Bacteria</taxon>
        <taxon>Pseudomonadati</taxon>
        <taxon>Pseudomonadota</taxon>
        <taxon>Alphaproteobacteria</taxon>
        <taxon>Acetobacterales</taxon>
        <taxon>Roseomonadaceae</taxon>
        <taxon>Rhodovarius</taxon>
    </lineage>
</organism>
<dbReference type="InterPro" id="IPR006657">
    <property type="entry name" value="MoPterin_dinucl-bd_dom"/>
</dbReference>
<evidence type="ECO:0000259" key="5">
    <source>
        <dbReference type="PROSITE" id="PS51669"/>
    </source>
</evidence>
<evidence type="ECO:0000256" key="1">
    <source>
        <dbReference type="ARBA" id="ARBA00010312"/>
    </source>
</evidence>
<dbReference type="CDD" id="cd02766">
    <property type="entry name" value="MopB_3"/>
    <property type="match status" value="1"/>
</dbReference>
<dbReference type="Gene3D" id="2.20.25.90">
    <property type="entry name" value="ADC-like domains"/>
    <property type="match status" value="1"/>
</dbReference>
<gene>
    <name evidence="6" type="ORF">EOD42_20995</name>
</gene>
<dbReference type="InterPro" id="IPR050612">
    <property type="entry name" value="Prok_Mopterin_Oxidored"/>
</dbReference>
<dbReference type="Gene3D" id="3.30.2070.10">
    <property type="entry name" value="Formate dehydrogenase/DMSO reductase"/>
    <property type="match status" value="1"/>
</dbReference>
<protein>
    <recommendedName>
        <fullName evidence="5">4Fe-4S Mo/W bis-MGD-type domain-containing protein</fullName>
    </recommendedName>
</protein>
<keyword evidence="3" id="KW-0408">Iron</keyword>
<evidence type="ECO:0000256" key="4">
    <source>
        <dbReference type="ARBA" id="ARBA00023014"/>
    </source>
</evidence>
<dbReference type="PROSITE" id="PS51669">
    <property type="entry name" value="4FE4S_MOW_BIS_MGD"/>
    <property type="match status" value="1"/>
</dbReference>
<dbReference type="Pfam" id="PF01568">
    <property type="entry name" value="Molydop_binding"/>
    <property type="match status" value="1"/>
</dbReference>
<dbReference type="Pfam" id="PF00384">
    <property type="entry name" value="Molybdopterin"/>
    <property type="match status" value="1"/>
</dbReference>
<dbReference type="SMART" id="SM00926">
    <property type="entry name" value="Molybdop_Fe4S4"/>
    <property type="match status" value="1"/>
</dbReference>
<dbReference type="PANTHER" id="PTHR43742">
    <property type="entry name" value="TRIMETHYLAMINE-N-OXIDE REDUCTASE"/>
    <property type="match status" value="1"/>
</dbReference>
<evidence type="ECO:0000313" key="7">
    <source>
        <dbReference type="Proteomes" id="UP000282957"/>
    </source>
</evidence>
<dbReference type="PANTHER" id="PTHR43742:SF6">
    <property type="entry name" value="OXIDOREDUCTASE YYAE-RELATED"/>
    <property type="match status" value="1"/>
</dbReference>
<dbReference type="InterPro" id="IPR006963">
    <property type="entry name" value="Mopterin_OxRdtase_4Fe-4S_dom"/>
</dbReference>
<dbReference type="GO" id="GO:0046872">
    <property type="term" value="F:metal ion binding"/>
    <property type="evidence" value="ECO:0007669"/>
    <property type="project" value="UniProtKB-KW"/>
</dbReference>
<dbReference type="GO" id="GO:0043546">
    <property type="term" value="F:molybdopterin cofactor binding"/>
    <property type="evidence" value="ECO:0007669"/>
    <property type="project" value="InterPro"/>
</dbReference>
<dbReference type="CDD" id="cd02775">
    <property type="entry name" value="MopB_CT"/>
    <property type="match status" value="1"/>
</dbReference>
<proteinExistence type="inferred from homology"/>
<dbReference type="OrthoDB" id="9759518at2"/>
<sequence>MLDQLDVAVDRQRRVVAHAVEGGEENPETQPGMRHGETLSRYMTERGMTRPVGQVALLGLGYFHLASKICSQHPPPMTRIYTSCTLDCPDGCGIVAEVVDGRITRLEGHAEHEFTRGYLCAKTYRFPNRLYSAERILHPMKREGGTLAGAWTRIGWEEALDLAAARIRERLEAEGPLSIMHYQRTGSWGASKKLNHRFWNLLGGVTTPSGSLCSGASRAGQTMDFGTRNGHDPMDLLNSRLVLLWGRNPMATNLHLVPLLKQLRADGGRVVLIDPVRSESATVCDEHIQPRVAADAELAMAMAKVILEEGLQDQDFLDSHTHGLAGFLAMLEGHSLPALSAACGIAEEDIRRLARAYATQGPAAILFGWGLNKYRHSAEIFRCVDALAALTGQIGIPGGGASHGFNTQRLFDKSVEAADRATHRRSIPEPMLGRGLLEAQDPPVRMMFVTGGNPINQSPNSLLVAEAFRRLDFTVLVDAFMTDTADYAHLFLPTTTFLEEEDVLVSWGHNIVGGVNQAIPPVGEARSDLWIFQQLAGRLGIGAEMAGTPREWLERLMAPLARHGVTLDQVMAGPVRCPIAPMVPFADRKFPTASGRFEFITAMARPPAGNPDYPLTFVTNFSKRWLLSQMTQDEHPASATVRVDPASAAEAGIADGQHALLRSAVGTLEVEVKIDHRIGPGIVLMPVGTWIKRGGGANVLTEDVMSNFGQMAAYGDTRVRLEPLPTLAGAAPEQAMA</sequence>
<name>A0A437M2L8_9PROT</name>
<dbReference type="InterPro" id="IPR009010">
    <property type="entry name" value="Asp_de-COase-like_dom_sf"/>
</dbReference>
<dbReference type="Gene3D" id="2.40.40.20">
    <property type="match status" value="1"/>
</dbReference>
<keyword evidence="2" id="KW-0479">Metal-binding</keyword>
<keyword evidence="7" id="KW-1185">Reference proteome</keyword>
<dbReference type="InterPro" id="IPR006656">
    <property type="entry name" value="Mopterin_OxRdtase"/>
</dbReference>
<dbReference type="Gene3D" id="3.40.228.10">
    <property type="entry name" value="Dimethylsulfoxide Reductase, domain 2"/>
    <property type="match status" value="1"/>
</dbReference>
<evidence type="ECO:0000256" key="2">
    <source>
        <dbReference type="ARBA" id="ARBA00022723"/>
    </source>
</evidence>
<dbReference type="EMBL" id="SACL01000009">
    <property type="protein sequence ID" value="RVT91795.1"/>
    <property type="molecule type" value="Genomic_DNA"/>
</dbReference>
<dbReference type="GO" id="GO:0016491">
    <property type="term" value="F:oxidoreductase activity"/>
    <property type="evidence" value="ECO:0007669"/>
    <property type="project" value="InterPro"/>
</dbReference>
<dbReference type="Gene3D" id="3.40.50.740">
    <property type="match status" value="1"/>
</dbReference>
<feature type="domain" description="4Fe-4S Mo/W bis-MGD-type" evidence="5">
    <location>
        <begin position="77"/>
        <end position="134"/>
    </location>
</feature>
<dbReference type="GO" id="GO:0051536">
    <property type="term" value="F:iron-sulfur cluster binding"/>
    <property type="evidence" value="ECO:0007669"/>
    <property type="project" value="UniProtKB-KW"/>
</dbReference>
<dbReference type="Pfam" id="PF04879">
    <property type="entry name" value="Molybdop_Fe4S4"/>
    <property type="match status" value="1"/>
</dbReference>
<accession>A0A437M2L8</accession>
<evidence type="ECO:0000256" key="3">
    <source>
        <dbReference type="ARBA" id="ARBA00023004"/>
    </source>
</evidence>
<reference evidence="6 7" key="1">
    <citation type="submission" date="2019-01" db="EMBL/GenBank/DDBJ databases">
        <authorList>
            <person name="Chen W.-M."/>
        </authorList>
    </citation>
    <scope>NUCLEOTIDE SEQUENCE [LARGE SCALE GENOMIC DNA]</scope>
    <source>
        <strain evidence="6 7">CCP-6</strain>
    </source>
</reference>
<keyword evidence="4" id="KW-0411">Iron-sulfur</keyword>
<dbReference type="AlphaFoldDB" id="A0A437M2L8"/>
<dbReference type="SUPFAM" id="SSF50692">
    <property type="entry name" value="ADC-like"/>
    <property type="match status" value="1"/>
</dbReference>
<dbReference type="SUPFAM" id="SSF53706">
    <property type="entry name" value="Formate dehydrogenase/DMSO reductase, domains 1-3"/>
    <property type="match status" value="1"/>
</dbReference>
<dbReference type="Proteomes" id="UP000282957">
    <property type="component" value="Unassembled WGS sequence"/>
</dbReference>
<comment type="caution">
    <text evidence="6">The sequence shown here is derived from an EMBL/GenBank/DDBJ whole genome shotgun (WGS) entry which is preliminary data.</text>
</comment>